<gene>
    <name evidence="1" type="ORF">BWR22_05870</name>
</gene>
<protein>
    <submittedName>
        <fullName evidence="1">Uncharacterized protein</fullName>
    </submittedName>
</protein>
<organism evidence="1 2">
    <name type="scientific">Lacinutrix venerupis</name>
    <dbReference type="NCBI Taxonomy" id="1486034"/>
    <lineage>
        <taxon>Bacteria</taxon>
        <taxon>Pseudomonadati</taxon>
        <taxon>Bacteroidota</taxon>
        <taxon>Flavobacteriia</taxon>
        <taxon>Flavobacteriales</taxon>
        <taxon>Flavobacteriaceae</taxon>
        <taxon>Lacinutrix</taxon>
    </lineage>
</organism>
<dbReference type="Proteomes" id="UP000187506">
    <property type="component" value="Chromosome"/>
</dbReference>
<sequence>MFSLKAYSQIKKSNNELWIDFKNSAHKIGFCIYHVKQEVCKEHLLIKNELKKVSKQESDSDIYYFLLNPKWAKKRLIDYSENNDSKPEDFLILFDIDQNSFKKLYDSTKTSNSYKMFSILNLNDKFEFKTHRETNSNIIFYISSSRTNSILSNTMWREFMSNRLGRLDSKIEISITGVNALNDYRYFKNSFLTFIEK</sequence>
<dbReference type="KEGG" id="lvn:BWR22_05870"/>
<dbReference type="AlphaFoldDB" id="A0AAC9LK05"/>
<evidence type="ECO:0000313" key="2">
    <source>
        <dbReference type="Proteomes" id="UP000187506"/>
    </source>
</evidence>
<dbReference type="EMBL" id="CP019352">
    <property type="protein sequence ID" value="APX99853.1"/>
    <property type="molecule type" value="Genomic_DNA"/>
</dbReference>
<reference evidence="1 2" key="1">
    <citation type="submission" date="2017-01" db="EMBL/GenBank/DDBJ databases">
        <title>Complete genome of Lacinutrix venerupis DOK2-8 isolated from seawater in Dokdo.</title>
        <authorList>
            <person name="Chi W.-J."/>
            <person name="Kim J.H."/>
        </authorList>
    </citation>
    <scope>NUCLEOTIDE SEQUENCE [LARGE SCALE GENOMIC DNA]</scope>
    <source>
        <strain evidence="1 2">DOK2-8</strain>
    </source>
</reference>
<proteinExistence type="predicted"/>
<keyword evidence="2" id="KW-1185">Reference proteome</keyword>
<name>A0AAC9LK05_9FLAO</name>
<accession>A0AAC9LK05</accession>
<evidence type="ECO:0000313" key="1">
    <source>
        <dbReference type="EMBL" id="APX99853.1"/>
    </source>
</evidence>